<keyword evidence="4 7" id="KW-0808">Transferase</keyword>
<dbReference type="InterPro" id="IPR050088">
    <property type="entry name" value="IspD/TarI_cytidylyltransf_bact"/>
</dbReference>
<evidence type="ECO:0000256" key="7">
    <source>
        <dbReference type="HAMAP-Rule" id="MF_00108"/>
    </source>
</evidence>
<dbReference type="GO" id="GO:0050518">
    <property type="term" value="F:2-C-methyl-D-erythritol 4-phosphate cytidylyltransferase activity"/>
    <property type="evidence" value="ECO:0007669"/>
    <property type="project" value="UniProtKB-UniRule"/>
</dbReference>
<dbReference type="InterPro" id="IPR018294">
    <property type="entry name" value="ISPD_synthase_CS"/>
</dbReference>
<accession>A0A0K6IWE5</accession>
<reference evidence="9" key="1">
    <citation type="submission" date="2015-08" db="EMBL/GenBank/DDBJ databases">
        <authorList>
            <person name="Babu N.S."/>
            <person name="Beckwith C.J."/>
            <person name="Beseler K.G."/>
            <person name="Brison A."/>
            <person name="Carone J.V."/>
            <person name="Caskin T.P."/>
            <person name="Diamond M."/>
            <person name="Durham M.E."/>
            <person name="Foxe J.M."/>
            <person name="Go M."/>
            <person name="Henderson B.A."/>
            <person name="Jones I.B."/>
            <person name="McGettigan J.A."/>
            <person name="Micheletti S.J."/>
            <person name="Nasrallah M.E."/>
            <person name="Ortiz D."/>
            <person name="Piller C.R."/>
            <person name="Privatt S.R."/>
            <person name="Schneider S.L."/>
            <person name="Sharp S."/>
            <person name="Smith T.C."/>
            <person name="Stanton J.D."/>
            <person name="Ullery H.E."/>
            <person name="Wilson R.J."/>
            <person name="Serrano M.G."/>
            <person name="Buck G."/>
            <person name="Lee V."/>
            <person name="Wang Y."/>
            <person name="Carvalho R."/>
            <person name="Voegtly L."/>
            <person name="Shi R."/>
            <person name="Duckworth R."/>
            <person name="Johnson A."/>
            <person name="Loviza R."/>
            <person name="Walstead R."/>
            <person name="Shah Z."/>
            <person name="Kiflezghi M."/>
            <person name="Wade K."/>
            <person name="Ball S.L."/>
            <person name="Bradley K.W."/>
            <person name="Asai D.J."/>
            <person name="Bowman C.A."/>
            <person name="Russell D.A."/>
            <person name="Pope W.H."/>
            <person name="Jacobs-Sera D."/>
            <person name="Hendrix R.W."/>
            <person name="Hatfull G.F."/>
        </authorList>
    </citation>
    <scope>NUCLEOTIDE SEQUENCE [LARGE SCALE GENOMIC DNA]</scope>
    <source>
        <strain evidence="9">JCM 19170</strain>
    </source>
</reference>
<evidence type="ECO:0000256" key="6">
    <source>
        <dbReference type="ARBA" id="ARBA00023229"/>
    </source>
</evidence>
<dbReference type="GO" id="GO:0019288">
    <property type="term" value="P:isopentenyl diphosphate biosynthetic process, methylerythritol 4-phosphate pathway"/>
    <property type="evidence" value="ECO:0007669"/>
    <property type="project" value="UniProtKB-UniRule"/>
</dbReference>
<evidence type="ECO:0000256" key="2">
    <source>
        <dbReference type="ARBA" id="ARBA00004787"/>
    </source>
</evidence>
<protein>
    <recommendedName>
        <fullName evidence="7">2-C-methyl-D-erythritol 4-phosphate cytidylyltransferase</fullName>
        <ecNumber evidence="7">2.7.7.60</ecNumber>
    </recommendedName>
    <alternativeName>
        <fullName evidence="7">4-diphosphocytidyl-2C-methyl-D-erythritol synthase</fullName>
    </alternativeName>
    <alternativeName>
        <fullName evidence="7">MEP cytidylyltransferase</fullName>
        <shortName evidence="7">MCT</shortName>
    </alternativeName>
</protein>
<gene>
    <name evidence="7" type="primary">ispD</name>
    <name evidence="8" type="ORF">Ga0061068_10785</name>
</gene>
<feature type="site" description="Positions MEP for the nucleophilic attack" evidence="7">
    <location>
        <position position="158"/>
    </location>
</feature>
<evidence type="ECO:0000313" key="8">
    <source>
        <dbReference type="EMBL" id="CUB07445.1"/>
    </source>
</evidence>
<keyword evidence="5 7" id="KW-0548">Nucleotidyltransferase</keyword>
<comment type="function">
    <text evidence="7">Catalyzes the formation of 4-diphosphocytidyl-2-C-methyl-D-erythritol from CTP and 2-C-methyl-D-erythritol 4-phosphate (MEP).</text>
</comment>
<feature type="site" description="Transition state stabilizer" evidence="7">
    <location>
        <position position="15"/>
    </location>
</feature>
<keyword evidence="6 7" id="KW-0414">Isoprene biosynthesis</keyword>
<dbReference type="EC" id="2.7.7.60" evidence="7"/>
<name>A0A0K6IWE5_9PROT</name>
<dbReference type="PANTHER" id="PTHR32125:SF4">
    <property type="entry name" value="2-C-METHYL-D-ERYTHRITOL 4-PHOSPHATE CYTIDYLYLTRANSFERASE, CHLOROPLASTIC"/>
    <property type="match status" value="1"/>
</dbReference>
<feature type="site" description="Positions MEP for the nucleophilic attack" evidence="7">
    <location>
        <position position="210"/>
    </location>
</feature>
<dbReference type="InterPro" id="IPR001228">
    <property type="entry name" value="IspD"/>
</dbReference>
<evidence type="ECO:0000256" key="1">
    <source>
        <dbReference type="ARBA" id="ARBA00001282"/>
    </source>
</evidence>
<evidence type="ECO:0000256" key="4">
    <source>
        <dbReference type="ARBA" id="ARBA00022679"/>
    </source>
</evidence>
<dbReference type="Pfam" id="PF01128">
    <property type="entry name" value="IspD"/>
    <property type="match status" value="1"/>
</dbReference>
<dbReference type="InterPro" id="IPR034683">
    <property type="entry name" value="IspD/TarI"/>
</dbReference>
<dbReference type="CDD" id="cd02516">
    <property type="entry name" value="CDP-ME_synthetase"/>
    <property type="match status" value="1"/>
</dbReference>
<dbReference type="PANTHER" id="PTHR32125">
    <property type="entry name" value="2-C-METHYL-D-ERYTHRITOL 4-PHOSPHATE CYTIDYLYLTRANSFERASE, CHLOROPLASTIC"/>
    <property type="match status" value="1"/>
</dbReference>
<dbReference type="SUPFAM" id="SSF53448">
    <property type="entry name" value="Nucleotide-diphospho-sugar transferases"/>
    <property type="match status" value="1"/>
</dbReference>
<feature type="site" description="Transition state stabilizer" evidence="7">
    <location>
        <position position="22"/>
    </location>
</feature>
<dbReference type="InterPro" id="IPR029044">
    <property type="entry name" value="Nucleotide-diphossugar_trans"/>
</dbReference>
<evidence type="ECO:0000256" key="5">
    <source>
        <dbReference type="ARBA" id="ARBA00022695"/>
    </source>
</evidence>
<dbReference type="EMBL" id="CYHH01000007">
    <property type="protein sequence ID" value="CUB07445.1"/>
    <property type="molecule type" value="Genomic_DNA"/>
</dbReference>
<keyword evidence="9" id="KW-1185">Reference proteome</keyword>
<sequence>MRVTAIVPAAGVGRRSGLALPKQYAELAGRPLLWHTLARLAEPAWIGRVLVALAVDDAHWRRHDWSDLGPKVEPLFCGGPTRSATVGNALRVLAARGARPDDWVLVHDAARPCLRGEYLTQLAEVLGHDEVGGLLALPVADTVKRADIRGRVAATVPREGLWLAQTPQMFRFAVLRTALERHPEVTDEASAVEAAGLAPKLVEGDPLNLKVTRPGDLALAAAILRLQEEA</sequence>
<comment type="pathway">
    <text evidence="2 7">Isoprenoid biosynthesis; isopentenyl diphosphate biosynthesis via DXP pathway; isopentenyl diphosphate from 1-deoxy-D-xylulose 5-phosphate: step 2/6.</text>
</comment>
<dbReference type="Proteomes" id="UP000182108">
    <property type="component" value="Unassembled WGS sequence"/>
</dbReference>
<dbReference type="UniPathway" id="UPA00056">
    <property type="reaction ID" value="UER00093"/>
</dbReference>
<dbReference type="Gene3D" id="3.90.550.10">
    <property type="entry name" value="Spore Coat Polysaccharide Biosynthesis Protein SpsA, Chain A"/>
    <property type="match status" value="1"/>
</dbReference>
<comment type="similarity">
    <text evidence="3 7">Belongs to the IspD/TarI cytidylyltransferase family. IspD subfamily.</text>
</comment>
<dbReference type="AlphaFoldDB" id="A0A0K6IWE5"/>
<dbReference type="FunFam" id="3.90.550.10:FF:000003">
    <property type="entry name" value="2-C-methyl-D-erythritol 4-phosphate cytidylyltransferase"/>
    <property type="match status" value="1"/>
</dbReference>
<dbReference type="PROSITE" id="PS01295">
    <property type="entry name" value="ISPD"/>
    <property type="match status" value="1"/>
</dbReference>
<dbReference type="NCBIfam" id="TIGR00453">
    <property type="entry name" value="ispD"/>
    <property type="match status" value="1"/>
</dbReference>
<evidence type="ECO:0000313" key="9">
    <source>
        <dbReference type="Proteomes" id="UP000182108"/>
    </source>
</evidence>
<comment type="catalytic activity">
    <reaction evidence="1 7">
        <text>2-C-methyl-D-erythritol 4-phosphate + CTP + H(+) = 4-CDP-2-C-methyl-D-erythritol + diphosphate</text>
        <dbReference type="Rhea" id="RHEA:13429"/>
        <dbReference type="ChEBI" id="CHEBI:15378"/>
        <dbReference type="ChEBI" id="CHEBI:33019"/>
        <dbReference type="ChEBI" id="CHEBI:37563"/>
        <dbReference type="ChEBI" id="CHEBI:57823"/>
        <dbReference type="ChEBI" id="CHEBI:58262"/>
        <dbReference type="EC" id="2.7.7.60"/>
    </reaction>
</comment>
<evidence type="ECO:0000256" key="3">
    <source>
        <dbReference type="ARBA" id="ARBA00009789"/>
    </source>
</evidence>
<organism evidence="8 9">
    <name type="scientific">Tepidiphilus thermophilus</name>
    <dbReference type="NCBI Taxonomy" id="876478"/>
    <lineage>
        <taxon>Bacteria</taxon>
        <taxon>Pseudomonadati</taxon>
        <taxon>Pseudomonadota</taxon>
        <taxon>Hydrogenophilia</taxon>
        <taxon>Hydrogenophilales</taxon>
        <taxon>Hydrogenophilaceae</taxon>
        <taxon>Tepidiphilus</taxon>
    </lineage>
</organism>
<proteinExistence type="inferred from homology"/>
<dbReference type="HAMAP" id="MF_00108">
    <property type="entry name" value="IspD"/>
    <property type="match status" value="1"/>
</dbReference>